<dbReference type="EMBL" id="QXCT01000002">
    <property type="protein sequence ID" value="MDW9254373.1"/>
    <property type="molecule type" value="Genomic_DNA"/>
</dbReference>
<name>A0AAW9CZ96_BURTH</name>
<accession>A0AAW9CZ96</accession>
<organism evidence="1 2">
    <name type="scientific">Burkholderia thailandensis</name>
    <dbReference type="NCBI Taxonomy" id="57975"/>
    <lineage>
        <taxon>Bacteria</taxon>
        <taxon>Pseudomonadati</taxon>
        <taxon>Pseudomonadota</taxon>
        <taxon>Betaproteobacteria</taxon>
        <taxon>Burkholderiales</taxon>
        <taxon>Burkholderiaceae</taxon>
        <taxon>Burkholderia</taxon>
        <taxon>pseudomallei group</taxon>
    </lineage>
</organism>
<evidence type="ECO:0000313" key="2">
    <source>
        <dbReference type="Proteomes" id="UP001272137"/>
    </source>
</evidence>
<dbReference type="Proteomes" id="UP001272137">
    <property type="component" value="Unassembled WGS sequence"/>
</dbReference>
<comment type="caution">
    <text evidence="1">The sequence shown here is derived from an EMBL/GenBank/DDBJ whole genome shotgun (WGS) entry which is preliminary data.</text>
</comment>
<gene>
    <name evidence="1" type="ORF">C7S16_2611</name>
</gene>
<sequence>MLIGLRQSQTARQCIRGTDLSSLAANRMRVRAFEQVST</sequence>
<evidence type="ECO:0000313" key="1">
    <source>
        <dbReference type="EMBL" id="MDW9254373.1"/>
    </source>
</evidence>
<proteinExistence type="predicted"/>
<reference evidence="1" key="1">
    <citation type="submission" date="2018-08" db="EMBL/GenBank/DDBJ databases">
        <title>Identification of Burkholderia cepacia strains that express a Burkholderia pseudomallei-like capsular polysaccharide.</title>
        <authorList>
            <person name="Burtnick M.N."/>
            <person name="Vongsouvath M."/>
            <person name="Newton P."/>
            <person name="Wuthiekanun V."/>
            <person name="Limmathurotsakul D."/>
            <person name="Brett P.J."/>
            <person name="Chantratita N."/>
            <person name="Dance D.A."/>
        </authorList>
    </citation>
    <scope>NUCLEOTIDE SEQUENCE</scope>
    <source>
        <strain evidence="1">SBXCC001</strain>
    </source>
</reference>
<protein>
    <submittedName>
        <fullName evidence="1">Uncharacterized protein</fullName>
    </submittedName>
</protein>
<dbReference type="AlphaFoldDB" id="A0AAW9CZ96"/>